<reference evidence="2" key="1">
    <citation type="submission" date="2018-01" db="EMBL/GenBank/DDBJ databases">
        <title>An insight into the sialome of Amazonian anophelines.</title>
        <authorList>
            <person name="Ribeiro J.M."/>
            <person name="Scarpassa V."/>
            <person name="Calvo E."/>
        </authorList>
    </citation>
    <scope>NUCLEOTIDE SEQUENCE</scope>
</reference>
<evidence type="ECO:0000256" key="1">
    <source>
        <dbReference type="SAM" id="SignalP"/>
    </source>
</evidence>
<dbReference type="AlphaFoldDB" id="A0A2M4D4M0"/>
<proteinExistence type="predicted"/>
<dbReference type="EMBL" id="GGFL01008311">
    <property type="protein sequence ID" value="MBW72489.1"/>
    <property type="molecule type" value="Transcribed_RNA"/>
</dbReference>
<accession>A0A2M4D4M0</accession>
<evidence type="ECO:0000313" key="2">
    <source>
        <dbReference type="EMBL" id="MBW72489.1"/>
    </source>
</evidence>
<feature type="chain" id="PRO_5014597807" evidence="1">
    <location>
        <begin position="16"/>
        <end position="67"/>
    </location>
</feature>
<name>A0A2M4D4M0_ANODA</name>
<sequence length="67" mass="7408">MLCVCVCVCVLIVDAINLITYRRPGAAVVVASSDRRNEIAFHSRKLSRCVECGAIVSRRCVLRLCLL</sequence>
<keyword evidence="1" id="KW-0732">Signal</keyword>
<feature type="signal peptide" evidence="1">
    <location>
        <begin position="1"/>
        <end position="15"/>
    </location>
</feature>
<protein>
    <submittedName>
        <fullName evidence="2">Putative secreted protein</fullName>
    </submittedName>
</protein>
<organism evidence="2">
    <name type="scientific">Anopheles darlingi</name>
    <name type="common">Mosquito</name>
    <dbReference type="NCBI Taxonomy" id="43151"/>
    <lineage>
        <taxon>Eukaryota</taxon>
        <taxon>Metazoa</taxon>
        <taxon>Ecdysozoa</taxon>
        <taxon>Arthropoda</taxon>
        <taxon>Hexapoda</taxon>
        <taxon>Insecta</taxon>
        <taxon>Pterygota</taxon>
        <taxon>Neoptera</taxon>
        <taxon>Endopterygota</taxon>
        <taxon>Diptera</taxon>
        <taxon>Nematocera</taxon>
        <taxon>Culicoidea</taxon>
        <taxon>Culicidae</taxon>
        <taxon>Anophelinae</taxon>
        <taxon>Anopheles</taxon>
    </lineage>
</organism>